<evidence type="ECO:0000256" key="2">
    <source>
        <dbReference type="ARBA" id="ARBA00022490"/>
    </source>
</evidence>
<reference evidence="5 6" key="1">
    <citation type="journal article" date="2015" name="Microbes Environ.">
        <title>Distribution and evolution of nitrogen fixation genes in the phylum bacteroidetes.</title>
        <authorList>
            <person name="Inoue J."/>
            <person name="Oshima K."/>
            <person name="Suda W."/>
            <person name="Sakamoto M."/>
            <person name="Iino T."/>
            <person name="Noda S."/>
            <person name="Hongoh Y."/>
            <person name="Hattori M."/>
            <person name="Ohkuma M."/>
        </authorList>
    </citation>
    <scope>NUCLEOTIDE SEQUENCE [LARGE SCALE GENOMIC DNA]</scope>
    <source>
        <strain evidence="5 6">JCM 15093</strain>
    </source>
</reference>
<dbReference type="CDD" id="cd02140">
    <property type="entry name" value="Frm2-like"/>
    <property type="match status" value="1"/>
</dbReference>
<dbReference type="Pfam" id="PF00881">
    <property type="entry name" value="Nitroreductase"/>
    <property type="match status" value="1"/>
</dbReference>
<gene>
    <name evidence="5" type="ORF">JCM15093_271</name>
</gene>
<dbReference type="GO" id="GO:0005737">
    <property type="term" value="C:cytoplasm"/>
    <property type="evidence" value="ECO:0007669"/>
    <property type="project" value="UniProtKB-SubCell"/>
</dbReference>
<dbReference type="EMBL" id="BAJS01000001">
    <property type="protein sequence ID" value="GAK35192.1"/>
    <property type="molecule type" value="Genomic_DNA"/>
</dbReference>
<dbReference type="RefSeq" id="WP_024995420.1">
    <property type="nucleotide sequence ID" value="NZ_ATZI01000001.1"/>
</dbReference>
<organism evidence="5 6">
    <name type="scientific">Bacteroides graminisolvens DSM 19988 = JCM 15093</name>
    <dbReference type="NCBI Taxonomy" id="1121097"/>
    <lineage>
        <taxon>Bacteria</taxon>
        <taxon>Pseudomonadati</taxon>
        <taxon>Bacteroidota</taxon>
        <taxon>Bacteroidia</taxon>
        <taxon>Bacteroidales</taxon>
        <taxon>Bacteroidaceae</taxon>
        <taxon>Bacteroides</taxon>
    </lineage>
</organism>
<dbReference type="STRING" id="1121097.GCA_000428125_00287"/>
<proteinExistence type="predicted"/>
<dbReference type="Proteomes" id="UP000027601">
    <property type="component" value="Unassembled WGS sequence"/>
</dbReference>
<keyword evidence="2" id="KW-0963">Cytoplasm</keyword>
<dbReference type="GO" id="GO:0016491">
    <property type="term" value="F:oxidoreductase activity"/>
    <property type="evidence" value="ECO:0007669"/>
    <property type="project" value="UniProtKB-KW"/>
</dbReference>
<evidence type="ECO:0000256" key="1">
    <source>
        <dbReference type="ARBA" id="ARBA00004496"/>
    </source>
</evidence>
<dbReference type="InterPro" id="IPR000415">
    <property type="entry name" value="Nitroreductase-like"/>
</dbReference>
<dbReference type="GO" id="GO:0034599">
    <property type="term" value="P:cellular response to oxidative stress"/>
    <property type="evidence" value="ECO:0007669"/>
    <property type="project" value="InterPro"/>
</dbReference>
<dbReference type="FunFam" id="3.40.109.10:FF:000001">
    <property type="entry name" value="Nitroreductase family"/>
    <property type="match status" value="1"/>
</dbReference>
<dbReference type="PANTHER" id="PTHR43035:SF1">
    <property type="entry name" value="FATTY ACID REPRESSION MUTANT PROTEIN 2-RELATED"/>
    <property type="match status" value="1"/>
</dbReference>
<keyword evidence="3" id="KW-0560">Oxidoreductase</keyword>
<keyword evidence="6" id="KW-1185">Reference proteome</keyword>
<evidence type="ECO:0000256" key="3">
    <source>
        <dbReference type="ARBA" id="ARBA00023002"/>
    </source>
</evidence>
<comment type="subcellular location">
    <subcellularLocation>
        <location evidence="1">Cytoplasm</location>
    </subcellularLocation>
</comment>
<dbReference type="PANTHER" id="PTHR43035">
    <property type="entry name" value="FATTY ACID REPRESSION MUTANT PROTEIN 2-RELATED"/>
    <property type="match status" value="1"/>
</dbReference>
<dbReference type="OrthoDB" id="9810617at2"/>
<dbReference type="SUPFAM" id="SSF55469">
    <property type="entry name" value="FMN-dependent nitroreductase-like"/>
    <property type="match status" value="1"/>
</dbReference>
<feature type="domain" description="Nitroreductase" evidence="4">
    <location>
        <begin position="11"/>
        <end position="178"/>
    </location>
</feature>
<dbReference type="InterPro" id="IPR029479">
    <property type="entry name" value="Nitroreductase"/>
</dbReference>
<dbReference type="AlphaFoldDB" id="A0A069CY95"/>
<name>A0A069CY95_9BACE</name>
<accession>A0A069CY95</accession>
<dbReference type="InterPro" id="IPR033877">
    <property type="entry name" value="Frm2/Hbn1"/>
</dbReference>
<comment type="caution">
    <text evidence="5">The sequence shown here is derived from an EMBL/GenBank/DDBJ whole genome shotgun (WGS) entry which is preliminary data.</text>
</comment>
<evidence type="ECO:0000313" key="5">
    <source>
        <dbReference type="EMBL" id="GAK35192.1"/>
    </source>
</evidence>
<dbReference type="eggNOG" id="COG3560">
    <property type="taxonomic scope" value="Bacteria"/>
</dbReference>
<dbReference type="Gene3D" id="3.40.109.10">
    <property type="entry name" value="NADH Oxidase"/>
    <property type="match status" value="1"/>
</dbReference>
<evidence type="ECO:0000259" key="4">
    <source>
        <dbReference type="Pfam" id="PF00881"/>
    </source>
</evidence>
<sequence length="200" mass="22345">MSRSFEEALINRRSYYAIKNETPISDLEIEHIVHTAVKHVPSAFNSQSARLVLLLGDNHRKLWGIVKDTLKKMLSSEAYAQSEAKIDGCFSCGYGTVLFFEDDSVVKGLQDAFPAYATNFPVWSMHTSAMHQLAVWTMLEDAGLGASLQHYNPIIDEEVAATWHLPASWKLVAQMPFGSPAGEPGPKEFQTLETRVKVFK</sequence>
<evidence type="ECO:0000313" key="6">
    <source>
        <dbReference type="Proteomes" id="UP000027601"/>
    </source>
</evidence>
<protein>
    <submittedName>
        <fullName evidence="5">Nitroreductase family protein</fullName>
    </submittedName>
</protein>